<keyword evidence="2" id="KW-1185">Reference proteome</keyword>
<name>A0A6H1UD73_9GAMM</name>
<accession>A0A6H1UD73</accession>
<dbReference type="KEGG" id="fes:HER31_01855"/>
<proteinExistence type="predicted"/>
<dbReference type="Proteomes" id="UP000501602">
    <property type="component" value="Chromosome"/>
</dbReference>
<sequence length="112" mass="12883">MKLKLKRAFQAEMQHAMRYYKIGDYTAAFYHLERSHILGQSYVIPHTKSHWWMLKIGLKTKSGKEVLGQLMRILASILFSRLWVPIGNTGGTNVSPLKAMPIPQDLRSLLDD</sequence>
<evidence type="ECO:0000313" key="1">
    <source>
        <dbReference type="EMBL" id="QIZ75752.1"/>
    </source>
</evidence>
<dbReference type="AlphaFoldDB" id="A0A6H1UD73"/>
<dbReference type="InterPro" id="IPR022172">
    <property type="entry name" value="DUF3703"/>
</dbReference>
<dbReference type="Pfam" id="PF12487">
    <property type="entry name" value="DUF3703"/>
    <property type="match status" value="1"/>
</dbReference>
<gene>
    <name evidence="1" type="ORF">HER31_01855</name>
</gene>
<reference evidence="1 2" key="1">
    <citation type="submission" date="2020-04" db="EMBL/GenBank/DDBJ databases">
        <title>Ferrimonas sp. S7 isolated from sea water.</title>
        <authorList>
            <person name="Bae S.S."/>
            <person name="Baek K."/>
        </authorList>
    </citation>
    <scope>NUCLEOTIDE SEQUENCE [LARGE SCALE GENOMIC DNA]</scope>
    <source>
        <strain evidence="1 2">S7</strain>
    </source>
</reference>
<protein>
    <submittedName>
        <fullName evidence="1">DUF3703 domain-containing protein</fullName>
    </submittedName>
</protein>
<evidence type="ECO:0000313" key="2">
    <source>
        <dbReference type="Proteomes" id="UP000501602"/>
    </source>
</evidence>
<dbReference type="EMBL" id="CP051180">
    <property type="protein sequence ID" value="QIZ75752.1"/>
    <property type="molecule type" value="Genomic_DNA"/>
</dbReference>
<dbReference type="RefSeq" id="WP_168659013.1">
    <property type="nucleotide sequence ID" value="NZ_CP051180.1"/>
</dbReference>
<organism evidence="1 2">
    <name type="scientific">Ferrimonas lipolytica</name>
    <dbReference type="NCBI Taxonomy" id="2724191"/>
    <lineage>
        <taxon>Bacteria</taxon>
        <taxon>Pseudomonadati</taxon>
        <taxon>Pseudomonadota</taxon>
        <taxon>Gammaproteobacteria</taxon>
        <taxon>Alteromonadales</taxon>
        <taxon>Ferrimonadaceae</taxon>
        <taxon>Ferrimonas</taxon>
    </lineage>
</organism>